<dbReference type="GO" id="GO:0036149">
    <property type="term" value="P:phosphatidylinositol acyl-chain remodeling"/>
    <property type="evidence" value="ECO:0007669"/>
    <property type="project" value="TreeGrafter"/>
</dbReference>
<dbReference type="RefSeq" id="XP_040727459.1">
    <property type="nucleotide sequence ID" value="XM_040870381.1"/>
</dbReference>
<dbReference type="GeneID" id="63786980"/>
<dbReference type="Proteomes" id="UP000193685">
    <property type="component" value="Unassembled WGS sequence"/>
</dbReference>
<organism evidence="6 7">
    <name type="scientific">Protomyces lactucae-debilis</name>
    <dbReference type="NCBI Taxonomy" id="2754530"/>
    <lineage>
        <taxon>Eukaryota</taxon>
        <taxon>Fungi</taxon>
        <taxon>Dikarya</taxon>
        <taxon>Ascomycota</taxon>
        <taxon>Taphrinomycotina</taxon>
        <taxon>Taphrinomycetes</taxon>
        <taxon>Taphrinales</taxon>
        <taxon>Protomycetaceae</taxon>
        <taxon>Protomyces</taxon>
    </lineage>
</organism>
<evidence type="ECO:0000259" key="5">
    <source>
        <dbReference type="SMART" id="SM00563"/>
    </source>
</evidence>
<dbReference type="PANTHER" id="PTHR10983">
    <property type="entry name" value="1-ACYLGLYCEROL-3-PHOSPHATE ACYLTRANSFERASE-RELATED"/>
    <property type="match status" value="1"/>
</dbReference>
<evidence type="ECO:0000256" key="1">
    <source>
        <dbReference type="ARBA" id="ARBA00008655"/>
    </source>
</evidence>
<sequence length="369" mass="42334">MAQAASPSFAYKLLRLLGFIAWFLSNCLIIHATQFLGLPFLFLSKHLWYAWIQRTKAAFGLVCVTLVQWFAPTRVVVSGDHSTAAEIQPGDIANRVKLSFAPRAVMISNHQIYADWLFMWWTAYTSNLHGAIYIILKESLKWIPVVGWGMQFFGFIFMARSWERDRPNLERTLQRLSREREEPLWLLLYPEGTNHSPNTRGIAQAYAKKVDGPELRRTLLPRTTGLRFCLQQLGETCPWVYDCTIAYEPLGETDFAAKEYTLRSMFFEGKPPQAVHMHWRKFAVSDIPLDDAGFQAWLFERWAEKEAMLDKFYKGQAGQRAFEDREKVVLCEMGLNSTFEVASIFVPIATAALLVNILLKVSRMVGVMG</sequence>
<dbReference type="Pfam" id="PF01553">
    <property type="entry name" value="Acyltransferase"/>
    <property type="match status" value="1"/>
</dbReference>
<dbReference type="SMART" id="SM00563">
    <property type="entry name" value="PlsC"/>
    <property type="match status" value="1"/>
</dbReference>
<dbReference type="EMBL" id="MCFI01000003">
    <property type="protein sequence ID" value="ORY86277.1"/>
    <property type="molecule type" value="Genomic_DNA"/>
</dbReference>
<proteinExistence type="inferred from homology"/>
<dbReference type="GO" id="GO:0005783">
    <property type="term" value="C:endoplasmic reticulum"/>
    <property type="evidence" value="ECO:0007669"/>
    <property type="project" value="TreeGrafter"/>
</dbReference>
<dbReference type="SUPFAM" id="SSF69593">
    <property type="entry name" value="Glycerol-3-phosphate (1)-acyltransferase"/>
    <property type="match status" value="1"/>
</dbReference>
<evidence type="ECO:0000313" key="7">
    <source>
        <dbReference type="Proteomes" id="UP000193685"/>
    </source>
</evidence>
<dbReference type="OMA" id="RMVMIAN"/>
<evidence type="ECO:0000313" key="6">
    <source>
        <dbReference type="EMBL" id="ORY86277.1"/>
    </source>
</evidence>
<keyword evidence="3 6" id="KW-0012">Acyltransferase</keyword>
<name>A0A1Y2FRR1_PROLT</name>
<dbReference type="PANTHER" id="PTHR10983:SF16">
    <property type="entry name" value="LYSOCARDIOLIPIN ACYLTRANSFERASE 1"/>
    <property type="match status" value="1"/>
</dbReference>
<dbReference type="InterPro" id="IPR032098">
    <property type="entry name" value="Acyltransf_C"/>
</dbReference>
<comment type="similarity">
    <text evidence="1">Belongs to the 1-acyl-sn-glycerol-3-phosphate acyltransferase family.</text>
</comment>
<dbReference type="OrthoDB" id="189226at2759"/>
<feature type="domain" description="Phospholipid/glycerol acyltransferase" evidence="5">
    <location>
        <begin position="104"/>
        <end position="227"/>
    </location>
</feature>
<evidence type="ECO:0000256" key="3">
    <source>
        <dbReference type="ARBA" id="ARBA00023315"/>
    </source>
</evidence>
<keyword evidence="4" id="KW-1133">Transmembrane helix</keyword>
<evidence type="ECO:0000256" key="2">
    <source>
        <dbReference type="ARBA" id="ARBA00022679"/>
    </source>
</evidence>
<dbReference type="Pfam" id="PF16076">
    <property type="entry name" value="Acyltransf_C"/>
    <property type="match status" value="1"/>
</dbReference>
<evidence type="ECO:0000256" key="4">
    <source>
        <dbReference type="SAM" id="Phobius"/>
    </source>
</evidence>
<feature type="transmembrane region" description="Helical" evidence="4">
    <location>
        <begin position="20"/>
        <end position="43"/>
    </location>
</feature>
<gene>
    <name evidence="6" type="ORF">BCR37DRAFT_385740</name>
</gene>
<feature type="transmembrane region" description="Helical" evidence="4">
    <location>
        <begin position="341"/>
        <end position="359"/>
    </location>
</feature>
<dbReference type="GO" id="GO:0016746">
    <property type="term" value="F:acyltransferase activity"/>
    <property type="evidence" value="ECO:0007669"/>
    <property type="project" value="UniProtKB-KW"/>
</dbReference>
<dbReference type="STRING" id="56484.A0A1Y2FRR1"/>
<accession>A0A1Y2FRR1</accession>
<keyword evidence="7" id="KW-1185">Reference proteome</keyword>
<dbReference type="CDD" id="cd07990">
    <property type="entry name" value="LPLAT_LCLAT1-like"/>
    <property type="match status" value="1"/>
</dbReference>
<comment type="caution">
    <text evidence="6">The sequence shown here is derived from an EMBL/GenBank/DDBJ whole genome shotgun (WGS) entry which is preliminary data.</text>
</comment>
<keyword evidence="2 6" id="KW-0808">Transferase</keyword>
<keyword evidence="4" id="KW-0472">Membrane</keyword>
<keyword evidence="4" id="KW-0812">Transmembrane</keyword>
<dbReference type="AlphaFoldDB" id="A0A1Y2FRR1"/>
<reference evidence="6 7" key="1">
    <citation type="submission" date="2016-07" db="EMBL/GenBank/DDBJ databases">
        <title>Pervasive Adenine N6-methylation of Active Genes in Fungi.</title>
        <authorList>
            <consortium name="DOE Joint Genome Institute"/>
            <person name="Mondo S.J."/>
            <person name="Dannebaum R.O."/>
            <person name="Kuo R.C."/>
            <person name="Labutti K."/>
            <person name="Haridas S."/>
            <person name="Kuo A."/>
            <person name="Salamov A."/>
            <person name="Ahrendt S.R."/>
            <person name="Lipzen A."/>
            <person name="Sullivan W."/>
            <person name="Andreopoulos W.B."/>
            <person name="Clum A."/>
            <person name="Lindquist E."/>
            <person name="Daum C."/>
            <person name="Ramamoorthy G.K."/>
            <person name="Gryganskyi A."/>
            <person name="Culley D."/>
            <person name="Magnuson J.K."/>
            <person name="James T.Y."/>
            <person name="O'Malley M.A."/>
            <person name="Stajich J.E."/>
            <person name="Spatafora J.W."/>
            <person name="Visel A."/>
            <person name="Grigoriev I.V."/>
        </authorList>
    </citation>
    <scope>NUCLEOTIDE SEQUENCE [LARGE SCALE GENOMIC DNA]</scope>
    <source>
        <strain evidence="6 7">12-1054</strain>
    </source>
</reference>
<dbReference type="InterPro" id="IPR002123">
    <property type="entry name" value="Plipid/glycerol_acylTrfase"/>
</dbReference>
<protein>
    <submittedName>
        <fullName evidence="6">Acyltransferase-domain-containing protein</fullName>
    </submittedName>
</protein>